<dbReference type="Gene3D" id="3.10.180.10">
    <property type="entry name" value="2,3-Dihydroxybiphenyl 1,2-Dioxygenase, domain 1"/>
    <property type="match status" value="1"/>
</dbReference>
<reference evidence="1 2" key="1">
    <citation type="submission" date="2017-06" db="EMBL/GenBank/DDBJ databases">
        <authorList>
            <consortium name="Pathogen Informatics"/>
        </authorList>
    </citation>
    <scope>NUCLEOTIDE SEQUENCE [LARGE SCALE GENOMIC DNA]</scope>
    <source>
        <strain evidence="1 2">NCTC12149</strain>
    </source>
</reference>
<dbReference type="SUPFAM" id="SSF54593">
    <property type="entry name" value="Glyoxalase/Bleomycin resistance protein/Dihydroxybiphenyl dioxygenase"/>
    <property type="match status" value="1"/>
</dbReference>
<evidence type="ECO:0000313" key="2">
    <source>
        <dbReference type="Proteomes" id="UP000215355"/>
    </source>
</evidence>
<evidence type="ECO:0008006" key="3">
    <source>
        <dbReference type="Google" id="ProtNLM"/>
    </source>
</evidence>
<name>A0AAJ4XB59_9SPHI</name>
<organism evidence="1 2">
    <name type="scientific">Sphingobacterium mizutaii</name>
    <dbReference type="NCBI Taxonomy" id="1010"/>
    <lineage>
        <taxon>Bacteria</taxon>
        <taxon>Pseudomonadati</taxon>
        <taxon>Bacteroidota</taxon>
        <taxon>Sphingobacteriia</taxon>
        <taxon>Sphingobacteriales</taxon>
        <taxon>Sphingobacteriaceae</taxon>
        <taxon>Sphingobacterium</taxon>
    </lineage>
</organism>
<evidence type="ECO:0000313" key="1">
    <source>
        <dbReference type="EMBL" id="SNV49883.1"/>
    </source>
</evidence>
<sequence>MGKITLKASNNIALKIPQELFEETLHFYRDILLMDMEEIQVNGPQVIRSAKISFGSICLWLDAVPARKEPRILLELSTDQLQKARAYFKANDIAFVNPEEEGLENVDWIKDPAGNILHLSADNED</sequence>
<dbReference type="Proteomes" id="UP000215355">
    <property type="component" value="Chromosome 1"/>
</dbReference>
<proteinExistence type="predicted"/>
<dbReference type="AlphaFoldDB" id="A0AAJ4XB59"/>
<dbReference type="KEGG" id="smiz:4412673_01898"/>
<accession>A0AAJ4XB59</accession>
<dbReference type="EMBL" id="LT906468">
    <property type="protein sequence ID" value="SNV49883.1"/>
    <property type="molecule type" value="Genomic_DNA"/>
</dbReference>
<dbReference type="RefSeq" id="WP_093096067.1">
    <property type="nucleotide sequence ID" value="NZ_FNGK01000001.1"/>
</dbReference>
<protein>
    <recommendedName>
        <fullName evidence="3">VOC domain-containing protein</fullName>
    </recommendedName>
</protein>
<dbReference type="InterPro" id="IPR029068">
    <property type="entry name" value="Glyas_Bleomycin-R_OHBP_Dase"/>
</dbReference>
<gene>
    <name evidence="1" type="ORF">SAMEA4412673_01898</name>
</gene>